<accession>A0A3S4EZZ4</accession>
<feature type="transmembrane region" description="Helical" evidence="1">
    <location>
        <begin position="107"/>
        <end position="128"/>
    </location>
</feature>
<protein>
    <submittedName>
        <fullName evidence="2">F3906ffb-a153-4f90-a248-87dae5123343</fullName>
    </submittedName>
</protein>
<keyword evidence="1" id="KW-0472">Membrane</keyword>
<feature type="transmembrane region" description="Helical" evidence="1">
    <location>
        <begin position="161"/>
        <end position="191"/>
    </location>
</feature>
<name>A0A3S4EZZ4_9PEZI</name>
<dbReference type="AlphaFoldDB" id="A0A3S4EZZ4"/>
<feature type="transmembrane region" description="Helical" evidence="1">
    <location>
        <begin position="246"/>
        <end position="269"/>
    </location>
</feature>
<feature type="transmembrane region" description="Helical" evidence="1">
    <location>
        <begin position="52"/>
        <end position="69"/>
    </location>
</feature>
<keyword evidence="1" id="KW-0812">Transmembrane</keyword>
<sequence>MAANATEACLIDPNPDVVGVGIRVSLYVLALANHLCAYTFHSAELTTAIESSLGVTGLAIFLTTVIITARGEFDLFHALCVFHLLGIVGLAARPVGRYPAGVVRRVVFSAFYVLVSVGTLVYLIYVFATAPTFGGSAECNGSVVYVFFGVDIQATSPVLRWLFVGALGILLFALGCALLLVACVSIDVLFGRDFRGFFGGGQDGGEAKKRPAVYQLVSYLAGTIYLLVMLELMVRRNPLGPGLDEWTFGQVLAMTMLIGPLIELASLLLGKLR</sequence>
<feature type="transmembrane region" description="Helical" evidence="1">
    <location>
        <begin position="20"/>
        <end position="40"/>
    </location>
</feature>
<gene>
    <name evidence="2" type="ORF">TT172_LOCUS5875</name>
</gene>
<proteinExistence type="predicted"/>
<feature type="transmembrane region" description="Helical" evidence="1">
    <location>
        <begin position="212"/>
        <end position="234"/>
    </location>
</feature>
<evidence type="ECO:0000313" key="3">
    <source>
        <dbReference type="Proteomes" id="UP000289323"/>
    </source>
</evidence>
<organism evidence="2 3">
    <name type="scientific">Thermothielavioides terrestris</name>
    <dbReference type="NCBI Taxonomy" id="2587410"/>
    <lineage>
        <taxon>Eukaryota</taxon>
        <taxon>Fungi</taxon>
        <taxon>Dikarya</taxon>
        <taxon>Ascomycota</taxon>
        <taxon>Pezizomycotina</taxon>
        <taxon>Sordariomycetes</taxon>
        <taxon>Sordariomycetidae</taxon>
        <taxon>Sordariales</taxon>
        <taxon>Chaetomiaceae</taxon>
        <taxon>Thermothielavioides</taxon>
    </lineage>
</organism>
<dbReference type="EMBL" id="OUUZ01000010">
    <property type="protein sequence ID" value="SPQ23456.1"/>
    <property type="molecule type" value="Genomic_DNA"/>
</dbReference>
<reference evidence="2 3" key="1">
    <citation type="submission" date="2018-04" db="EMBL/GenBank/DDBJ databases">
        <authorList>
            <person name="Huttner S."/>
            <person name="Dainat J."/>
        </authorList>
    </citation>
    <scope>NUCLEOTIDE SEQUENCE [LARGE SCALE GENOMIC DNA]</scope>
</reference>
<evidence type="ECO:0000256" key="1">
    <source>
        <dbReference type="SAM" id="Phobius"/>
    </source>
</evidence>
<feature type="transmembrane region" description="Helical" evidence="1">
    <location>
        <begin position="75"/>
        <end position="95"/>
    </location>
</feature>
<keyword evidence="1" id="KW-1133">Transmembrane helix</keyword>
<evidence type="ECO:0000313" key="2">
    <source>
        <dbReference type="EMBL" id="SPQ23456.1"/>
    </source>
</evidence>
<dbReference type="Proteomes" id="UP000289323">
    <property type="component" value="Unassembled WGS sequence"/>
</dbReference>